<dbReference type="PROSITE" id="PS50885">
    <property type="entry name" value="HAMP"/>
    <property type="match status" value="1"/>
</dbReference>
<evidence type="ECO:0008006" key="15">
    <source>
        <dbReference type="Google" id="ProtNLM"/>
    </source>
</evidence>
<keyword evidence="6 10" id="KW-0472">Membrane</keyword>
<dbReference type="PROSITE" id="PS50111">
    <property type="entry name" value="CHEMOTAXIS_TRANSDUC_2"/>
    <property type="match status" value="1"/>
</dbReference>
<dbReference type="RefSeq" id="WP_120189498.1">
    <property type="nucleotide sequence ID" value="NZ_MCHY01000008.1"/>
</dbReference>
<feature type="domain" description="HAMP" evidence="12">
    <location>
        <begin position="340"/>
        <end position="393"/>
    </location>
</feature>
<dbReference type="CDD" id="cd11386">
    <property type="entry name" value="MCP_signal"/>
    <property type="match status" value="1"/>
</dbReference>
<evidence type="ECO:0000313" key="13">
    <source>
        <dbReference type="EMBL" id="RKD24233.1"/>
    </source>
</evidence>
<keyword evidence="2" id="KW-1003">Cell membrane</keyword>
<gene>
    <name evidence="13" type="ORF">BEP19_07455</name>
</gene>
<dbReference type="InterPro" id="IPR003660">
    <property type="entry name" value="HAMP_dom"/>
</dbReference>
<dbReference type="GO" id="GO:0006935">
    <property type="term" value="P:chemotaxis"/>
    <property type="evidence" value="ECO:0007669"/>
    <property type="project" value="UniProtKB-KW"/>
</dbReference>
<dbReference type="CDD" id="cd12913">
    <property type="entry name" value="PDC1_MCP_like"/>
    <property type="match status" value="1"/>
</dbReference>
<dbReference type="Gene3D" id="3.30.450.20">
    <property type="entry name" value="PAS domain"/>
    <property type="match status" value="2"/>
</dbReference>
<evidence type="ECO:0000256" key="1">
    <source>
        <dbReference type="ARBA" id="ARBA00004651"/>
    </source>
</evidence>
<dbReference type="OrthoDB" id="9760371at2"/>
<evidence type="ECO:0000256" key="6">
    <source>
        <dbReference type="ARBA" id="ARBA00023136"/>
    </source>
</evidence>
<evidence type="ECO:0000256" key="2">
    <source>
        <dbReference type="ARBA" id="ARBA00022475"/>
    </source>
</evidence>
<name>A0A419SJN9_9BACL</name>
<dbReference type="SMART" id="SM00283">
    <property type="entry name" value="MA"/>
    <property type="match status" value="1"/>
</dbReference>
<evidence type="ECO:0000256" key="4">
    <source>
        <dbReference type="ARBA" id="ARBA00022692"/>
    </source>
</evidence>
<evidence type="ECO:0000259" key="11">
    <source>
        <dbReference type="PROSITE" id="PS50111"/>
    </source>
</evidence>
<evidence type="ECO:0000256" key="10">
    <source>
        <dbReference type="SAM" id="Phobius"/>
    </source>
</evidence>
<dbReference type="InterPro" id="IPR033479">
    <property type="entry name" value="dCache_1"/>
</dbReference>
<evidence type="ECO:0000256" key="7">
    <source>
        <dbReference type="ARBA" id="ARBA00023224"/>
    </source>
</evidence>
<dbReference type="EMBL" id="MCHY01000008">
    <property type="protein sequence ID" value="RKD24233.1"/>
    <property type="molecule type" value="Genomic_DNA"/>
</dbReference>
<comment type="similarity">
    <text evidence="8">Belongs to the methyl-accepting chemotaxis (MCP) protein family.</text>
</comment>
<keyword evidence="5 10" id="KW-1133">Transmembrane helix</keyword>
<accession>A0A419SJN9</accession>
<reference evidence="13 14" key="1">
    <citation type="submission" date="2016-08" db="EMBL/GenBank/DDBJ databases">
        <title>Novel Firmicute Genomes.</title>
        <authorList>
            <person name="Poppleton D.I."/>
            <person name="Gribaldo S."/>
        </authorList>
    </citation>
    <scope>NUCLEOTIDE SEQUENCE [LARGE SCALE GENOMIC DNA]</scope>
    <source>
        <strain evidence="13 14">RAOx-1</strain>
    </source>
</reference>
<dbReference type="CDD" id="cd06225">
    <property type="entry name" value="HAMP"/>
    <property type="match status" value="1"/>
</dbReference>
<evidence type="ECO:0000256" key="5">
    <source>
        <dbReference type="ARBA" id="ARBA00022989"/>
    </source>
</evidence>
<dbReference type="Pfam" id="PF02743">
    <property type="entry name" value="dCache_1"/>
    <property type="match status" value="1"/>
</dbReference>
<dbReference type="Gene3D" id="6.10.340.10">
    <property type="match status" value="1"/>
</dbReference>
<keyword evidence="14" id="KW-1185">Reference proteome</keyword>
<feature type="transmembrane region" description="Helical" evidence="10">
    <location>
        <begin position="316"/>
        <end position="339"/>
    </location>
</feature>
<evidence type="ECO:0000256" key="3">
    <source>
        <dbReference type="ARBA" id="ARBA00022500"/>
    </source>
</evidence>
<dbReference type="GO" id="GO:0005886">
    <property type="term" value="C:plasma membrane"/>
    <property type="evidence" value="ECO:0007669"/>
    <property type="project" value="UniProtKB-SubCell"/>
</dbReference>
<dbReference type="Pfam" id="PF00015">
    <property type="entry name" value="MCPsignal"/>
    <property type="match status" value="1"/>
</dbReference>
<dbReference type="Pfam" id="PF00672">
    <property type="entry name" value="HAMP"/>
    <property type="match status" value="1"/>
</dbReference>
<keyword evidence="3" id="KW-0145">Chemotaxis</keyword>
<proteinExistence type="inferred from homology"/>
<dbReference type="Gene3D" id="1.10.287.950">
    <property type="entry name" value="Methyl-accepting chemotaxis protein"/>
    <property type="match status" value="1"/>
</dbReference>
<dbReference type="InterPro" id="IPR004089">
    <property type="entry name" value="MCPsignal_dom"/>
</dbReference>
<dbReference type="SMART" id="SM00304">
    <property type="entry name" value="HAMP"/>
    <property type="match status" value="2"/>
</dbReference>
<dbReference type="PANTHER" id="PTHR32089:SF112">
    <property type="entry name" value="LYSOZYME-LIKE PROTEIN-RELATED"/>
    <property type="match status" value="1"/>
</dbReference>
<evidence type="ECO:0000256" key="9">
    <source>
        <dbReference type="PROSITE-ProRule" id="PRU00284"/>
    </source>
</evidence>
<dbReference type="PANTHER" id="PTHR32089">
    <property type="entry name" value="METHYL-ACCEPTING CHEMOTAXIS PROTEIN MCPB"/>
    <property type="match status" value="1"/>
</dbReference>
<keyword evidence="4 10" id="KW-0812">Transmembrane</keyword>
<evidence type="ECO:0000313" key="14">
    <source>
        <dbReference type="Proteomes" id="UP000284219"/>
    </source>
</evidence>
<feature type="transmembrane region" description="Helical" evidence="10">
    <location>
        <begin position="7"/>
        <end position="27"/>
    </location>
</feature>
<evidence type="ECO:0000259" key="12">
    <source>
        <dbReference type="PROSITE" id="PS50885"/>
    </source>
</evidence>
<dbReference type="SUPFAM" id="SSF58104">
    <property type="entry name" value="Methyl-accepting chemotaxis protein (MCP) signaling domain"/>
    <property type="match status" value="1"/>
</dbReference>
<keyword evidence="7 9" id="KW-0807">Transducer</keyword>
<protein>
    <recommendedName>
        <fullName evidence="15">Chemotaxis protein</fullName>
    </recommendedName>
</protein>
<dbReference type="Proteomes" id="UP000284219">
    <property type="component" value="Unassembled WGS sequence"/>
</dbReference>
<evidence type="ECO:0000256" key="8">
    <source>
        <dbReference type="ARBA" id="ARBA00029447"/>
    </source>
</evidence>
<feature type="domain" description="Methyl-accepting transducer" evidence="11">
    <location>
        <begin position="412"/>
        <end position="669"/>
    </location>
</feature>
<comment type="caution">
    <text evidence="13">The sequence shown here is derived from an EMBL/GenBank/DDBJ whole genome shotgun (WGS) entry which is preliminary data.</text>
</comment>
<dbReference type="CDD" id="cd12912">
    <property type="entry name" value="PDC2_MCP_like"/>
    <property type="match status" value="1"/>
</dbReference>
<sequence>MNLFARFLIPILGACFITFGSVFLYNLSKTNDLVVDSANEIAAAEGEKYALQIQAELNDAMDVSRTLAAMFASMLEEDQADRGLANAFLKKSLLENEQFLSVWTAWEPNTFDQQDAAFVFQEGHDETGRFVPNWSRVNDNIQLSALEKYDQPGLGDYYLLSKENGQEFILEPYTYPLQGQDVWLTSITAPITMNGNTIGVVGVNLGLDFLQEIANTIQLYDSGFGAIVTHQGTFAAHKGTNLIGASNYAVEGLTDAAAIQNAIESGQGLTMIDYSPVTDSKVFKTYTPIHVGEASTPWSLMVSIPVNEVKQESTKMLVFSICLGAVGTIILTLIIFVVVKRLIQPIKSVVVQMTEIAGGNLIVEPLELKTKDEIGQLAQAMNEMTSNIRSLIRDAADISHQVAAAGQELLASTNEMKDGIEQVSATSEELAAGSTDQAMRASDTLGKIQLIDQEVKQINEYAVEMNDRSQITEDSSQSGVDNAEQSINQMEMIAEKVTSTARIVDELGVKSKEIDQILHVINDIAAETNLLALNAAIEAARAGEQGKGFAVVAEEVRKLAEQSTQATNQIAGIINNVLHEVQEAETAMNEVVVEVQSGANVIGQNRQAFNEIAQHITEMIEQIRKVTDASKRIEQDTNESVQDVENIAAISQQSSAGAEELSATMEQQAQAMQEVDGMARTLAEMAESLNQSLAKFSY</sequence>
<dbReference type="AlphaFoldDB" id="A0A419SJN9"/>
<dbReference type="GO" id="GO:0007165">
    <property type="term" value="P:signal transduction"/>
    <property type="evidence" value="ECO:0007669"/>
    <property type="project" value="UniProtKB-KW"/>
</dbReference>
<comment type="subcellular location">
    <subcellularLocation>
        <location evidence="1">Cell membrane</location>
        <topology evidence="1">Multi-pass membrane protein</topology>
    </subcellularLocation>
</comment>
<organism evidence="13 14">
    <name type="scientific">Ammoniphilus oxalaticus</name>
    <dbReference type="NCBI Taxonomy" id="66863"/>
    <lineage>
        <taxon>Bacteria</taxon>
        <taxon>Bacillati</taxon>
        <taxon>Bacillota</taxon>
        <taxon>Bacilli</taxon>
        <taxon>Bacillales</taxon>
        <taxon>Paenibacillaceae</taxon>
        <taxon>Aneurinibacillus group</taxon>
        <taxon>Ammoniphilus</taxon>
    </lineage>
</organism>